<dbReference type="SUPFAM" id="SSF52266">
    <property type="entry name" value="SGNH hydrolase"/>
    <property type="match status" value="1"/>
</dbReference>
<name>A0A5K7XF26_9BACT</name>
<evidence type="ECO:0000259" key="1">
    <source>
        <dbReference type="Pfam" id="PF13472"/>
    </source>
</evidence>
<dbReference type="Proteomes" id="UP000326837">
    <property type="component" value="Chromosome"/>
</dbReference>
<dbReference type="InterPro" id="IPR051532">
    <property type="entry name" value="Ester_Hydrolysis_Enzymes"/>
</dbReference>
<evidence type="ECO:0000313" key="3">
    <source>
        <dbReference type="Proteomes" id="UP000326837"/>
    </source>
</evidence>
<accession>A0A5K7XF26</accession>
<dbReference type="Pfam" id="PF13472">
    <property type="entry name" value="Lipase_GDSL_2"/>
    <property type="match status" value="1"/>
</dbReference>
<dbReference type="GO" id="GO:0016788">
    <property type="term" value="F:hydrolase activity, acting on ester bonds"/>
    <property type="evidence" value="ECO:0007669"/>
    <property type="project" value="UniProtKB-ARBA"/>
</dbReference>
<sequence length="208" mass="22928">MRRVACIGDSITCGHGLKDPKREAYPAQLQEILGGDYEVRAFCMSGTTLLRKGAKSIWATNEWKLAQAYGADVAIVQLGTNDTKEADWRQHRGEFVDDCKSLIRSLREKNPAVDVFVCLPPPLFRDRGKPWDTDAILAKEIVPKLRRVAADENATLINVYSACDSHSSDFSDGVHPNAAASKLIAETISAAIDARRQEKKSEQDAKGK</sequence>
<gene>
    <name evidence="2" type="ORF">PLANPX_2445</name>
</gene>
<organism evidence="2 3">
    <name type="scientific">Lacipirellula parvula</name>
    <dbReference type="NCBI Taxonomy" id="2650471"/>
    <lineage>
        <taxon>Bacteria</taxon>
        <taxon>Pseudomonadati</taxon>
        <taxon>Planctomycetota</taxon>
        <taxon>Planctomycetia</taxon>
        <taxon>Pirellulales</taxon>
        <taxon>Lacipirellulaceae</taxon>
        <taxon>Lacipirellula</taxon>
    </lineage>
</organism>
<keyword evidence="3" id="KW-1185">Reference proteome</keyword>
<dbReference type="InterPro" id="IPR036514">
    <property type="entry name" value="SGNH_hydro_sf"/>
</dbReference>
<dbReference type="Gene3D" id="3.40.50.1110">
    <property type="entry name" value="SGNH hydrolase"/>
    <property type="match status" value="1"/>
</dbReference>
<dbReference type="EMBL" id="AP021861">
    <property type="protein sequence ID" value="BBO32833.1"/>
    <property type="molecule type" value="Genomic_DNA"/>
</dbReference>
<proteinExistence type="predicted"/>
<dbReference type="InterPro" id="IPR013830">
    <property type="entry name" value="SGNH_hydro"/>
</dbReference>
<dbReference type="PANTHER" id="PTHR30383">
    <property type="entry name" value="THIOESTERASE 1/PROTEASE 1/LYSOPHOSPHOLIPASE L1"/>
    <property type="match status" value="1"/>
</dbReference>
<reference evidence="3" key="1">
    <citation type="submission" date="2019-10" db="EMBL/GenBank/DDBJ databases">
        <title>Lacipirellula parvula gen. nov., sp. nov., representing a lineage of planctomycetes widespread in freshwater anoxic habitats, and description of the family Lacipirellulaceae.</title>
        <authorList>
            <person name="Dedysh S.N."/>
            <person name="Kulichevskaya I.S."/>
            <person name="Beletsky A.V."/>
            <person name="Rakitin A.L."/>
            <person name="Mardanov A.V."/>
            <person name="Ivanova A.A."/>
            <person name="Saltykova V.X."/>
            <person name="Rijpstra W.I.C."/>
            <person name="Sinninghe Damste J.S."/>
            <person name="Ravin N.V."/>
        </authorList>
    </citation>
    <scope>NUCLEOTIDE SEQUENCE [LARGE SCALE GENOMIC DNA]</scope>
    <source>
        <strain evidence="3">PX69</strain>
    </source>
</reference>
<dbReference type="KEGG" id="lpav:PLANPX_2445"/>
<protein>
    <recommendedName>
        <fullName evidence="1">SGNH hydrolase-type esterase domain-containing protein</fullName>
    </recommendedName>
</protein>
<feature type="domain" description="SGNH hydrolase-type esterase" evidence="1">
    <location>
        <begin position="6"/>
        <end position="181"/>
    </location>
</feature>
<dbReference type="AlphaFoldDB" id="A0A5K7XF26"/>
<evidence type="ECO:0000313" key="2">
    <source>
        <dbReference type="EMBL" id="BBO32833.1"/>
    </source>
</evidence>